<dbReference type="Proteomes" id="UP000521868">
    <property type="component" value="Unassembled WGS sequence"/>
</dbReference>
<accession>A0A7X6DD94</accession>
<feature type="compositionally biased region" description="Basic and acidic residues" evidence="1">
    <location>
        <begin position="61"/>
        <end position="72"/>
    </location>
</feature>
<gene>
    <name evidence="3" type="ORF">RAMLITH_04480</name>
</gene>
<evidence type="ECO:0000256" key="1">
    <source>
        <dbReference type="SAM" id="MobiDB-lite"/>
    </source>
</evidence>
<evidence type="ECO:0000256" key="2">
    <source>
        <dbReference type="SAM" id="Phobius"/>
    </source>
</evidence>
<organism evidence="3 4">
    <name type="scientific">Ramlibacter lithotrophicus</name>
    <dbReference type="NCBI Taxonomy" id="2606681"/>
    <lineage>
        <taxon>Bacteria</taxon>
        <taxon>Pseudomonadati</taxon>
        <taxon>Pseudomonadota</taxon>
        <taxon>Betaproteobacteria</taxon>
        <taxon>Burkholderiales</taxon>
        <taxon>Comamonadaceae</taxon>
        <taxon>Ramlibacter</taxon>
    </lineage>
</organism>
<dbReference type="EMBL" id="VTOX01000001">
    <property type="protein sequence ID" value="NKE65067.1"/>
    <property type="molecule type" value="Genomic_DNA"/>
</dbReference>
<evidence type="ECO:0000313" key="4">
    <source>
        <dbReference type="Proteomes" id="UP000521868"/>
    </source>
</evidence>
<keyword evidence="2" id="KW-1133">Transmembrane helix</keyword>
<feature type="region of interest" description="Disordered" evidence="1">
    <location>
        <begin position="60"/>
        <end position="96"/>
    </location>
</feature>
<keyword evidence="4" id="KW-1185">Reference proteome</keyword>
<reference evidence="3 4" key="1">
    <citation type="journal article" date="2020" name="Nature">
        <title>Bacterial chemolithoautotrophy via manganese oxidation.</title>
        <authorList>
            <person name="Yu H."/>
            <person name="Leadbetter J.R."/>
        </authorList>
    </citation>
    <scope>NUCLEOTIDE SEQUENCE [LARGE SCALE GENOMIC DNA]</scope>
    <source>
        <strain evidence="3 4">RBP-1</strain>
    </source>
</reference>
<sequence length="96" mass="10461">MNLLLRVFLVLAGLVVAASAVVVFVVLLAVWAVRAGWAKLTGRPVTPFVARMHRFGGPGEMMRRREASRTPRADSVVQRRPGRADVTDVEARPPSA</sequence>
<feature type="transmembrane region" description="Helical" evidence="2">
    <location>
        <begin position="6"/>
        <end position="33"/>
    </location>
</feature>
<keyword evidence="2" id="KW-0472">Membrane</keyword>
<name>A0A7X6DD94_9BURK</name>
<dbReference type="AlphaFoldDB" id="A0A7X6DD94"/>
<keyword evidence="2" id="KW-0812">Transmembrane</keyword>
<protein>
    <submittedName>
        <fullName evidence="3">Uncharacterized protein</fullName>
    </submittedName>
</protein>
<proteinExistence type="predicted"/>
<evidence type="ECO:0000313" key="3">
    <source>
        <dbReference type="EMBL" id="NKE65067.1"/>
    </source>
</evidence>
<comment type="caution">
    <text evidence="3">The sequence shown here is derived from an EMBL/GenBank/DDBJ whole genome shotgun (WGS) entry which is preliminary data.</text>
</comment>
<feature type="compositionally biased region" description="Basic and acidic residues" evidence="1">
    <location>
        <begin position="82"/>
        <end position="96"/>
    </location>
</feature>
<dbReference type="RefSeq" id="WP_168106102.1">
    <property type="nucleotide sequence ID" value="NZ_VTOX01000001.1"/>
</dbReference>